<dbReference type="RefSeq" id="WP_344208907.1">
    <property type="nucleotide sequence ID" value="NZ_BAAAOS010000005.1"/>
</dbReference>
<accession>A0ABP4N3P2</accession>
<keyword evidence="3" id="KW-1185">Reference proteome</keyword>
<sequence length="91" mass="10287">MIDRRSRYTHTPVLTADDGRGGTEQVLDLRETPPTSSVLSIVATDADRLDLLAFRYYRDPTRFWRVCDAATDLDPFDVLVPGRPVLIPPDK</sequence>
<evidence type="ECO:0000256" key="1">
    <source>
        <dbReference type="SAM" id="MobiDB-lite"/>
    </source>
</evidence>
<feature type="region of interest" description="Disordered" evidence="1">
    <location>
        <begin position="1"/>
        <end position="24"/>
    </location>
</feature>
<evidence type="ECO:0000313" key="2">
    <source>
        <dbReference type="EMBL" id="GAA1552934.1"/>
    </source>
</evidence>
<proteinExistence type="predicted"/>
<gene>
    <name evidence="2" type="ORF">GCM10009789_03100</name>
</gene>
<dbReference type="Proteomes" id="UP001500393">
    <property type="component" value="Unassembled WGS sequence"/>
</dbReference>
<evidence type="ECO:0008006" key="4">
    <source>
        <dbReference type="Google" id="ProtNLM"/>
    </source>
</evidence>
<name>A0ABP4N3P2_9ACTN</name>
<evidence type="ECO:0000313" key="3">
    <source>
        <dbReference type="Proteomes" id="UP001500393"/>
    </source>
</evidence>
<reference evidence="3" key="1">
    <citation type="journal article" date="2019" name="Int. J. Syst. Evol. Microbiol.">
        <title>The Global Catalogue of Microorganisms (GCM) 10K type strain sequencing project: providing services to taxonomists for standard genome sequencing and annotation.</title>
        <authorList>
            <consortium name="The Broad Institute Genomics Platform"/>
            <consortium name="The Broad Institute Genome Sequencing Center for Infectious Disease"/>
            <person name="Wu L."/>
            <person name="Ma J."/>
        </authorList>
    </citation>
    <scope>NUCLEOTIDE SEQUENCE [LARGE SCALE GENOMIC DNA]</scope>
    <source>
        <strain evidence="3">JCM 14969</strain>
    </source>
</reference>
<protein>
    <recommendedName>
        <fullName evidence="4">LysM domain-containing protein</fullName>
    </recommendedName>
</protein>
<dbReference type="EMBL" id="BAAAOS010000005">
    <property type="protein sequence ID" value="GAA1552934.1"/>
    <property type="molecule type" value="Genomic_DNA"/>
</dbReference>
<organism evidence="2 3">
    <name type="scientific">Kribbella sancticallisti</name>
    <dbReference type="NCBI Taxonomy" id="460087"/>
    <lineage>
        <taxon>Bacteria</taxon>
        <taxon>Bacillati</taxon>
        <taxon>Actinomycetota</taxon>
        <taxon>Actinomycetes</taxon>
        <taxon>Propionibacteriales</taxon>
        <taxon>Kribbellaceae</taxon>
        <taxon>Kribbella</taxon>
    </lineage>
</organism>
<comment type="caution">
    <text evidence="2">The sequence shown here is derived from an EMBL/GenBank/DDBJ whole genome shotgun (WGS) entry which is preliminary data.</text>
</comment>